<keyword evidence="5" id="KW-0812">Transmembrane</keyword>
<evidence type="ECO:0000256" key="10">
    <source>
        <dbReference type="ARBA" id="ARBA00023237"/>
    </source>
</evidence>
<dbReference type="Gene3D" id="2.40.160.10">
    <property type="entry name" value="Porin"/>
    <property type="match status" value="1"/>
</dbReference>
<evidence type="ECO:0000313" key="13">
    <source>
        <dbReference type="EMBL" id="SNS14782.1"/>
    </source>
</evidence>
<dbReference type="Proteomes" id="UP000198284">
    <property type="component" value="Unassembled WGS sequence"/>
</dbReference>
<dbReference type="GO" id="GO:0009279">
    <property type="term" value="C:cell outer membrane"/>
    <property type="evidence" value="ECO:0007669"/>
    <property type="project" value="UniProtKB-SubCell"/>
</dbReference>
<evidence type="ECO:0000256" key="3">
    <source>
        <dbReference type="ARBA" id="ARBA00022448"/>
    </source>
</evidence>
<dbReference type="RefSeq" id="WP_089397472.1">
    <property type="nucleotide sequence ID" value="NZ_FZOT01000001.1"/>
</dbReference>
<proteinExistence type="predicted"/>
<evidence type="ECO:0000313" key="14">
    <source>
        <dbReference type="Proteomes" id="UP000198284"/>
    </source>
</evidence>
<dbReference type="InterPro" id="IPR050298">
    <property type="entry name" value="Gram-neg_bact_OMP"/>
</dbReference>
<feature type="signal peptide" evidence="11">
    <location>
        <begin position="1"/>
        <end position="23"/>
    </location>
</feature>
<dbReference type="EMBL" id="FZOT01000001">
    <property type="protein sequence ID" value="SNS14782.1"/>
    <property type="molecule type" value="Genomic_DNA"/>
</dbReference>
<dbReference type="AlphaFoldDB" id="A0A239C4F2"/>
<feature type="chain" id="PRO_5012805541" evidence="11">
    <location>
        <begin position="24"/>
        <end position="376"/>
    </location>
</feature>
<feature type="domain" description="Porin" evidence="12">
    <location>
        <begin position="7"/>
        <end position="339"/>
    </location>
</feature>
<dbReference type="GO" id="GO:0015288">
    <property type="term" value="F:porin activity"/>
    <property type="evidence" value="ECO:0007669"/>
    <property type="project" value="UniProtKB-KW"/>
</dbReference>
<keyword evidence="9" id="KW-0472">Membrane</keyword>
<accession>A0A239C4F2</accession>
<evidence type="ECO:0000259" key="12">
    <source>
        <dbReference type="Pfam" id="PF13609"/>
    </source>
</evidence>
<dbReference type="PANTHER" id="PTHR34501">
    <property type="entry name" value="PROTEIN YDDL-RELATED"/>
    <property type="match status" value="1"/>
</dbReference>
<evidence type="ECO:0000256" key="8">
    <source>
        <dbReference type="ARBA" id="ARBA00023114"/>
    </source>
</evidence>
<keyword evidence="3" id="KW-0813">Transport</keyword>
<evidence type="ECO:0000256" key="7">
    <source>
        <dbReference type="ARBA" id="ARBA00023065"/>
    </source>
</evidence>
<keyword evidence="4" id="KW-1134">Transmembrane beta strand</keyword>
<keyword evidence="6 11" id="KW-0732">Signal</keyword>
<dbReference type="GO" id="GO:0034220">
    <property type="term" value="P:monoatomic ion transmembrane transport"/>
    <property type="evidence" value="ECO:0007669"/>
    <property type="project" value="InterPro"/>
</dbReference>
<evidence type="ECO:0000256" key="2">
    <source>
        <dbReference type="ARBA" id="ARBA00011233"/>
    </source>
</evidence>
<organism evidence="13 14">
    <name type="scientific">Noviherbaspirillum humi</name>
    <dbReference type="NCBI Taxonomy" id="1688639"/>
    <lineage>
        <taxon>Bacteria</taxon>
        <taxon>Pseudomonadati</taxon>
        <taxon>Pseudomonadota</taxon>
        <taxon>Betaproteobacteria</taxon>
        <taxon>Burkholderiales</taxon>
        <taxon>Oxalobacteraceae</taxon>
        <taxon>Noviherbaspirillum</taxon>
    </lineage>
</organism>
<dbReference type="OrthoDB" id="8576858at2"/>
<protein>
    <submittedName>
        <fullName evidence="13">Outer membrane protein (Porin)</fullName>
    </submittedName>
</protein>
<sequence length="376" mass="40057">MNKKIVALAVLATCATGVTSAQAQSNITIYGSVDQYLGYIKSNSGNKIIGLNDGSLLRSRIGFRGVETLGNGYEAKFWLENGFAADSGTFADSARLFDRQAWVGLNTPYGEFRIGRQNTEIQAIGAAIDYTERTTFGSVINNFGVPSRYDNDISYRTPRIGGLQGAIHYALTETAGQSVGSQAVYQLALDYTNGPYRAGYAGLAANPAPAGTVTNKIQYHNLYGTYDYGQGKVYATYARSNNVTASSNGLTAAAILSNISTPNNYFAGTDPNARRFFNIYQVSADYRVNAQLRVGALYGVIKDQSGGNAGAKGGNVGAFYDLSKRTTLYGFVNYLKNDENAGFRFGGSAGPSANLAGADVNGRNLTGVQAGVLHRF</sequence>
<evidence type="ECO:0000256" key="9">
    <source>
        <dbReference type="ARBA" id="ARBA00023136"/>
    </source>
</evidence>
<reference evidence="13 14" key="1">
    <citation type="submission" date="2017-06" db="EMBL/GenBank/DDBJ databases">
        <authorList>
            <person name="Kim H.J."/>
            <person name="Triplett B.A."/>
        </authorList>
    </citation>
    <scope>NUCLEOTIDE SEQUENCE [LARGE SCALE GENOMIC DNA]</scope>
    <source>
        <strain evidence="13 14">U15</strain>
    </source>
</reference>
<evidence type="ECO:0000256" key="11">
    <source>
        <dbReference type="SAM" id="SignalP"/>
    </source>
</evidence>
<keyword evidence="8" id="KW-0626">Porin</keyword>
<dbReference type="InterPro" id="IPR023614">
    <property type="entry name" value="Porin_dom_sf"/>
</dbReference>
<name>A0A239C4F2_9BURK</name>
<dbReference type="CDD" id="cd00342">
    <property type="entry name" value="gram_neg_porins"/>
    <property type="match status" value="1"/>
</dbReference>
<dbReference type="PANTHER" id="PTHR34501:SF9">
    <property type="entry name" value="MAJOR OUTER MEMBRANE PROTEIN P.IA"/>
    <property type="match status" value="1"/>
</dbReference>
<dbReference type="InterPro" id="IPR033900">
    <property type="entry name" value="Gram_neg_porin_domain"/>
</dbReference>
<gene>
    <name evidence="13" type="ORF">SAMN06265795_101242</name>
</gene>
<evidence type="ECO:0000256" key="4">
    <source>
        <dbReference type="ARBA" id="ARBA00022452"/>
    </source>
</evidence>
<dbReference type="InterPro" id="IPR001702">
    <property type="entry name" value="Porin_Gram-ve"/>
</dbReference>
<keyword evidence="7" id="KW-0406">Ion transport</keyword>
<comment type="subcellular location">
    <subcellularLocation>
        <location evidence="1">Cell outer membrane</location>
        <topology evidence="1">Multi-pass membrane protein</topology>
    </subcellularLocation>
</comment>
<dbReference type="InterPro" id="IPR002299">
    <property type="entry name" value="Porin_Neis"/>
</dbReference>
<dbReference type="GO" id="GO:0046930">
    <property type="term" value="C:pore complex"/>
    <property type="evidence" value="ECO:0007669"/>
    <property type="project" value="UniProtKB-KW"/>
</dbReference>
<comment type="subunit">
    <text evidence="2">Homotrimer.</text>
</comment>
<dbReference type="PRINTS" id="PR00184">
    <property type="entry name" value="NEISSPPORIN"/>
</dbReference>
<evidence type="ECO:0000256" key="6">
    <source>
        <dbReference type="ARBA" id="ARBA00022729"/>
    </source>
</evidence>
<dbReference type="PRINTS" id="PR00182">
    <property type="entry name" value="ECOLNEIPORIN"/>
</dbReference>
<evidence type="ECO:0000256" key="1">
    <source>
        <dbReference type="ARBA" id="ARBA00004571"/>
    </source>
</evidence>
<dbReference type="SUPFAM" id="SSF56935">
    <property type="entry name" value="Porins"/>
    <property type="match status" value="1"/>
</dbReference>
<evidence type="ECO:0000256" key="5">
    <source>
        <dbReference type="ARBA" id="ARBA00022692"/>
    </source>
</evidence>
<keyword evidence="14" id="KW-1185">Reference proteome</keyword>
<dbReference type="Pfam" id="PF13609">
    <property type="entry name" value="Porin_4"/>
    <property type="match status" value="1"/>
</dbReference>
<keyword evidence="10" id="KW-0998">Cell outer membrane</keyword>